<feature type="coiled-coil region" evidence="1">
    <location>
        <begin position="7"/>
        <end position="49"/>
    </location>
</feature>
<organism evidence="3 4">
    <name type="scientific">Xiphophorus couchianus</name>
    <name type="common">Monterrey platyfish</name>
    <dbReference type="NCBI Taxonomy" id="32473"/>
    <lineage>
        <taxon>Eukaryota</taxon>
        <taxon>Metazoa</taxon>
        <taxon>Chordata</taxon>
        <taxon>Craniata</taxon>
        <taxon>Vertebrata</taxon>
        <taxon>Euteleostomi</taxon>
        <taxon>Actinopterygii</taxon>
        <taxon>Neopterygii</taxon>
        <taxon>Teleostei</taxon>
        <taxon>Neoteleostei</taxon>
        <taxon>Acanthomorphata</taxon>
        <taxon>Ovalentaria</taxon>
        <taxon>Atherinomorphae</taxon>
        <taxon>Cyprinodontiformes</taxon>
        <taxon>Poeciliidae</taxon>
        <taxon>Poeciliinae</taxon>
        <taxon>Xiphophorus</taxon>
    </lineage>
</organism>
<dbReference type="InterPro" id="IPR008936">
    <property type="entry name" value="Rho_GTPase_activation_prot"/>
</dbReference>
<dbReference type="Gene3D" id="1.10.506.10">
    <property type="entry name" value="GTPase Activation - p120gap, domain 1"/>
    <property type="match status" value="2"/>
</dbReference>
<reference evidence="3" key="2">
    <citation type="submission" date="2025-09" db="UniProtKB">
        <authorList>
            <consortium name="Ensembl"/>
        </authorList>
    </citation>
    <scope>IDENTIFICATION</scope>
</reference>
<dbReference type="Proteomes" id="UP000261380">
    <property type="component" value="Unplaced"/>
</dbReference>
<keyword evidence="1" id="KW-0175">Coiled coil</keyword>
<dbReference type="Ensembl" id="ENSXCOT00000022894.1">
    <property type="protein sequence ID" value="ENSXCOP00000022618.1"/>
    <property type="gene ID" value="ENSXCOG00000016906.1"/>
</dbReference>
<proteinExistence type="predicted"/>
<reference evidence="3" key="1">
    <citation type="submission" date="2025-08" db="UniProtKB">
        <authorList>
            <consortium name="Ensembl"/>
        </authorList>
    </citation>
    <scope>IDENTIFICATION</scope>
</reference>
<dbReference type="PANTHER" id="PTHR22625:SF32">
    <property type="entry name" value="PLEXIN-A3"/>
    <property type="match status" value="1"/>
</dbReference>
<evidence type="ECO:0000259" key="2">
    <source>
        <dbReference type="Pfam" id="PF08337"/>
    </source>
</evidence>
<dbReference type="Pfam" id="PF08337">
    <property type="entry name" value="Plexin_cytopl"/>
    <property type="match status" value="1"/>
</dbReference>
<dbReference type="GO" id="GO:0005886">
    <property type="term" value="C:plasma membrane"/>
    <property type="evidence" value="ECO:0007669"/>
    <property type="project" value="TreeGrafter"/>
</dbReference>
<dbReference type="GO" id="GO:0030334">
    <property type="term" value="P:regulation of cell migration"/>
    <property type="evidence" value="ECO:0007669"/>
    <property type="project" value="TreeGrafter"/>
</dbReference>
<protein>
    <recommendedName>
        <fullName evidence="2">Plexin cytoplasmic RasGAP domain-containing protein</fullName>
    </recommendedName>
</protein>
<accession>A0A3B5MEC3</accession>
<feature type="domain" description="Plexin cytoplasmic RasGAP" evidence="2">
    <location>
        <begin position="67"/>
        <end position="236"/>
    </location>
</feature>
<dbReference type="GeneTree" id="ENSGT01050000244850"/>
<dbReference type="GO" id="GO:0002116">
    <property type="term" value="C:semaphorin receptor complex"/>
    <property type="evidence" value="ECO:0007669"/>
    <property type="project" value="TreeGrafter"/>
</dbReference>
<dbReference type="Gene3D" id="3.10.20.90">
    <property type="entry name" value="Phosphatidylinositol 3-kinase Catalytic Subunit, Chain A, domain 1"/>
    <property type="match status" value="1"/>
</dbReference>
<evidence type="ECO:0000313" key="3">
    <source>
        <dbReference type="Ensembl" id="ENSXCOP00000022618.1"/>
    </source>
</evidence>
<dbReference type="GO" id="GO:0017154">
    <property type="term" value="F:semaphorin receptor activity"/>
    <property type="evidence" value="ECO:0007669"/>
    <property type="project" value="InterPro"/>
</dbReference>
<sequence length="290" mass="33768">IAYKRKTRDADRTLKRLQLQMDNLESRVALECKEAFAELQTDIQELTNDMDGEHPVLKELDVRTTAGSLLNNKMFLLSFIHTLEAQRSFSMRDRGNVASLLMAALQGRMEYATVVLKQLLADLIEKNLENRNHPKLLLRRFALATESVAEKMLTNWFTFLLHRFLKECAGEPLFMLYCAIKQQMEKGPIDAITGEARYSLSEDKLIRQQIDYKQLVKVLDEDVTTKIESDWKRLNTLAHYQVRNRAHHNRVRGLYWYMLCRVKENRVQIRPGSCSENLVGGNWPVKRVVN</sequence>
<name>A0A3B5MEC3_9TELE</name>
<evidence type="ECO:0000313" key="4">
    <source>
        <dbReference type="Proteomes" id="UP000261380"/>
    </source>
</evidence>
<dbReference type="SUPFAM" id="SSF48350">
    <property type="entry name" value="GTPase activation domain, GAP"/>
    <property type="match status" value="1"/>
</dbReference>
<dbReference type="STRING" id="32473.ENSXCOP00000022618"/>
<evidence type="ECO:0000256" key="1">
    <source>
        <dbReference type="SAM" id="Coils"/>
    </source>
</evidence>
<dbReference type="InterPro" id="IPR013548">
    <property type="entry name" value="Plexin_cytoplasmic_RasGAP_dom"/>
</dbReference>
<dbReference type="AlphaFoldDB" id="A0A3B5MEC3"/>
<dbReference type="InterPro" id="IPR031148">
    <property type="entry name" value="Plexin"/>
</dbReference>
<dbReference type="PANTHER" id="PTHR22625">
    <property type="entry name" value="PLEXIN"/>
    <property type="match status" value="1"/>
</dbReference>
<keyword evidence="4" id="KW-1185">Reference proteome</keyword>